<evidence type="ECO:0000313" key="3">
    <source>
        <dbReference type="EMBL" id="SDF90182.1"/>
    </source>
</evidence>
<evidence type="ECO:0000256" key="2">
    <source>
        <dbReference type="SAM" id="Phobius"/>
    </source>
</evidence>
<keyword evidence="2" id="KW-1133">Transmembrane helix</keyword>
<evidence type="ECO:0000313" key="4">
    <source>
        <dbReference type="Proteomes" id="UP000324020"/>
    </source>
</evidence>
<evidence type="ECO:0000256" key="1">
    <source>
        <dbReference type="SAM" id="MobiDB-lite"/>
    </source>
</evidence>
<proteinExistence type="predicted"/>
<dbReference type="AlphaFoldDB" id="A0A1G7PV25"/>
<sequence length="86" mass="9266">MPDPNPQADVRPDPQTDMRPDPQTDMRPDPQRDSGSHDSVSHDGPALLAATPDADAVFDRLRTLAVLAGFLALLVTLIAAELLVRI</sequence>
<keyword evidence="2" id="KW-0472">Membrane</keyword>
<protein>
    <submittedName>
        <fullName evidence="3">Uncharacterized protein</fullName>
    </submittedName>
</protein>
<keyword evidence="2" id="KW-0812">Transmembrane</keyword>
<feature type="transmembrane region" description="Helical" evidence="2">
    <location>
        <begin position="64"/>
        <end position="84"/>
    </location>
</feature>
<feature type="compositionally biased region" description="Basic and acidic residues" evidence="1">
    <location>
        <begin position="10"/>
        <end position="41"/>
    </location>
</feature>
<feature type="region of interest" description="Disordered" evidence="1">
    <location>
        <begin position="1"/>
        <end position="47"/>
    </location>
</feature>
<dbReference type="EMBL" id="FNBO01000010">
    <property type="protein sequence ID" value="SDF90182.1"/>
    <property type="molecule type" value="Genomic_DNA"/>
</dbReference>
<reference evidence="3 4" key="1">
    <citation type="submission" date="2016-10" db="EMBL/GenBank/DDBJ databases">
        <authorList>
            <person name="Varghese N."/>
            <person name="Submissions S."/>
        </authorList>
    </citation>
    <scope>NUCLEOTIDE SEQUENCE [LARGE SCALE GENOMIC DNA]</scope>
    <source>
        <strain evidence="3 4">CGMCC 1.3527</strain>
    </source>
</reference>
<accession>A0A1G7PV25</accession>
<name>A0A1G7PV25_9EURY</name>
<organism evidence="3 4">
    <name type="scientific">Halorubrum xinjiangense</name>
    <dbReference type="NCBI Taxonomy" id="261291"/>
    <lineage>
        <taxon>Archaea</taxon>
        <taxon>Methanobacteriati</taxon>
        <taxon>Methanobacteriota</taxon>
        <taxon>Stenosarchaea group</taxon>
        <taxon>Halobacteria</taxon>
        <taxon>Halobacteriales</taxon>
        <taxon>Haloferacaceae</taxon>
        <taxon>Halorubrum</taxon>
    </lineage>
</organism>
<keyword evidence="4" id="KW-1185">Reference proteome</keyword>
<dbReference type="Proteomes" id="UP000324020">
    <property type="component" value="Unassembled WGS sequence"/>
</dbReference>
<gene>
    <name evidence="3" type="ORF">SAMN04488067_110101</name>
</gene>